<name>A0AAD6ZNW2_9AGAR</name>
<dbReference type="Proteomes" id="UP001218218">
    <property type="component" value="Unassembled WGS sequence"/>
</dbReference>
<reference evidence="2" key="1">
    <citation type="submission" date="2023-03" db="EMBL/GenBank/DDBJ databases">
        <title>Massive genome expansion in bonnet fungi (Mycena s.s.) driven by repeated elements and novel gene families across ecological guilds.</title>
        <authorList>
            <consortium name="Lawrence Berkeley National Laboratory"/>
            <person name="Harder C.B."/>
            <person name="Miyauchi S."/>
            <person name="Viragh M."/>
            <person name="Kuo A."/>
            <person name="Thoen E."/>
            <person name="Andreopoulos B."/>
            <person name="Lu D."/>
            <person name="Skrede I."/>
            <person name="Drula E."/>
            <person name="Henrissat B."/>
            <person name="Morin E."/>
            <person name="Kohler A."/>
            <person name="Barry K."/>
            <person name="LaButti K."/>
            <person name="Morin E."/>
            <person name="Salamov A."/>
            <person name="Lipzen A."/>
            <person name="Mereny Z."/>
            <person name="Hegedus B."/>
            <person name="Baldrian P."/>
            <person name="Stursova M."/>
            <person name="Weitz H."/>
            <person name="Taylor A."/>
            <person name="Grigoriev I.V."/>
            <person name="Nagy L.G."/>
            <person name="Martin F."/>
            <person name="Kauserud H."/>
        </authorList>
    </citation>
    <scope>NUCLEOTIDE SEQUENCE</scope>
    <source>
        <strain evidence="2">CBHHK002</strain>
    </source>
</reference>
<feature type="compositionally biased region" description="Polar residues" evidence="1">
    <location>
        <begin position="302"/>
        <end position="312"/>
    </location>
</feature>
<feature type="compositionally biased region" description="Low complexity" evidence="1">
    <location>
        <begin position="57"/>
        <end position="81"/>
    </location>
</feature>
<evidence type="ECO:0000256" key="1">
    <source>
        <dbReference type="SAM" id="MobiDB-lite"/>
    </source>
</evidence>
<feature type="region of interest" description="Disordered" evidence="1">
    <location>
        <begin position="289"/>
        <end position="312"/>
    </location>
</feature>
<accession>A0AAD6ZNW2</accession>
<dbReference type="AlphaFoldDB" id="A0AAD6ZNW2"/>
<feature type="region of interest" description="Disordered" evidence="1">
    <location>
        <begin position="363"/>
        <end position="397"/>
    </location>
</feature>
<keyword evidence="3" id="KW-1185">Reference proteome</keyword>
<gene>
    <name evidence="2" type="ORF">DFH08DRAFT_881361</name>
</gene>
<comment type="caution">
    <text evidence="2">The sequence shown here is derived from an EMBL/GenBank/DDBJ whole genome shotgun (WGS) entry which is preliminary data.</text>
</comment>
<evidence type="ECO:0000313" key="3">
    <source>
        <dbReference type="Proteomes" id="UP001218218"/>
    </source>
</evidence>
<feature type="compositionally biased region" description="Polar residues" evidence="1">
    <location>
        <begin position="173"/>
        <end position="187"/>
    </location>
</feature>
<feature type="compositionally biased region" description="Polar residues" evidence="1">
    <location>
        <begin position="199"/>
        <end position="215"/>
    </location>
</feature>
<protein>
    <submittedName>
        <fullName evidence="2">Uncharacterized protein</fullName>
    </submittedName>
</protein>
<evidence type="ECO:0000313" key="2">
    <source>
        <dbReference type="EMBL" id="KAJ7331311.1"/>
    </source>
</evidence>
<feature type="region of interest" description="Disordered" evidence="1">
    <location>
        <begin position="105"/>
        <end position="129"/>
    </location>
</feature>
<proteinExistence type="predicted"/>
<feature type="region of interest" description="Disordered" evidence="1">
    <location>
        <begin position="1"/>
        <end position="89"/>
    </location>
</feature>
<feature type="compositionally biased region" description="Polar residues" evidence="1">
    <location>
        <begin position="364"/>
        <end position="376"/>
    </location>
</feature>
<dbReference type="EMBL" id="JARIHO010000035">
    <property type="protein sequence ID" value="KAJ7331311.1"/>
    <property type="molecule type" value="Genomic_DNA"/>
</dbReference>
<organism evidence="2 3">
    <name type="scientific">Mycena albidolilacea</name>
    <dbReference type="NCBI Taxonomy" id="1033008"/>
    <lineage>
        <taxon>Eukaryota</taxon>
        <taxon>Fungi</taxon>
        <taxon>Dikarya</taxon>
        <taxon>Basidiomycota</taxon>
        <taxon>Agaricomycotina</taxon>
        <taxon>Agaricomycetes</taxon>
        <taxon>Agaricomycetidae</taxon>
        <taxon>Agaricales</taxon>
        <taxon>Marasmiineae</taxon>
        <taxon>Mycenaceae</taxon>
        <taxon>Mycena</taxon>
    </lineage>
</organism>
<sequence length="433" mass="48012">MLASYAPTPQAYDPPKMSKSFYKRQKTPDEVSRSGSPAHSFYGDGLRPHDLPPRGASPATSFYSYSSSSSPSLDSASSSGSRTALPAASSFTGWLARSPRTLPSLDIVTPSASDFASPPETPVEVPEAELRRRQLEKATRILGESLPLELVFQPPRHPLVKAFPAPPPRRSTDGPQPGQQPRPTMTKQRSKKLARRASLTLSTFTAKFRTGSHSTNHSRDSSQDSHSPSSADDHQPSTFTRILPRRRSVAHSSPIMFSFPRRSPTHAQMLPLSPPDSGLVIDICSPDPSVRGHDDEEATPIRESSTRLGRSHMYSSSEVLPRIVPMPAHAHTDSEPIFPRPETPFLRPETPFLRPETPFLRSETPFSEYTRPNTPFINLDPREPEDDDEPTMKSGTTMYLAPGVTRKERGQGWSGEWNQHDMQDVIHKLRSLK</sequence>
<feature type="region of interest" description="Disordered" evidence="1">
    <location>
        <begin position="143"/>
        <end position="247"/>
    </location>
</feature>